<organism evidence="1 2">
    <name type="scientific">Coprobacter tertius</name>
    <dbReference type="NCBI Taxonomy" id="2944915"/>
    <lineage>
        <taxon>Bacteria</taxon>
        <taxon>Pseudomonadati</taxon>
        <taxon>Bacteroidota</taxon>
        <taxon>Bacteroidia</taxon>
        <taxon>Bacteroidales</taxon>
        <taxon>Barnesiellaceae</taxon>
        <taxon>Coprobacter</taxon>
    </lineage>
</organism>
<dbReference type="RefSeq" id="WP_255027885.1">
    <property type="nucleotide sequence ID" value="NZ_JANDHW010000011.1"/>
</dbReference>
<evidence type="ECO:0000313" key="2">
    <source>
        <dbReference type="Proteomes" id="UP001205603"/>
    </source>
</evidence>
<dbReference type="Proteomes" id="UP001205603">
    <property type="component" value="Unassembled WGS sequence"/>
</dbReference>
<reference evidence="1 2" key="1">
    <citation type="submission" date="2022-07" db="EMBL/GenBank/DDBJ databases">
        <title>Fecal culturing of patients with breast cancer.</title>
        <authorList>
            <person name="Teng N.M.Y."/>
            <person name="Kiu R."/>
            <person name="Evans R."/>
            <person name="Baker D.J."/>
            <person name="Zenner C."/>
            <person name="Robinson S.D."/>
            <person name="Hall L.J."/>
        </authorList>
    </citation>
    <scope>NUCLEOTIDE SEQUENCE [LARGE SCALE GENOMIC DNA]</scope>
    <source>
        <strain evidence="1 2">LH1063</strain>
    </source>
</reference>
<accession>A0ABT1MIV9</accession>
<dbReference type="EMBL" id="JANDHW010000011">
    <property type="protein sequence ID" value="MCP9612557.1"/>
    <property type="molecule type" value="Genomic_DNA"/>
</dbReference>
<evidence type="ECO:0000313" key="1">
    <source>
        <dbReference type="EMBL" id="MCP9612557.1"/>
    </source>
</evidence>
<proteinExistence type="predicted"/>
<name>A0ABT1MIV9_9BACT</name>
<gene>
    <name evidence="1" type="ORF">NMU02_10680</name>
</gene>
<sequence length="85" mass="9809">MKKKKEPDSSALQLEEYNRKRREILDLCYSRLREMIPECGNEVTLLKCIEIIEKREVGADDGREGKALHVIADTLDRLAAIRPVK</sequence>
<comment type="caution">
    <text evidence="1">The sequence shown here is derived from an EMBL/GenBank/DDBJ whole genome shotgun (WGS) entry which is preliminary data.</text>
</comment>
<protein>
    <submittedName>
        <fullName evidence="1">Uncharacterized protein</fullName>
    </submittedName>
</protein>
<keyword evidence="2" id="KW-1185">Reference proteome</keyword>